<comment type="similarity">
    <text evidence="2 14">Belongs to the heme-copper respiratory oxidase family.</text>
</comment>
<dbReference type="PROSITE" id="PS00077">
    <property type="entry name" value="COX1_CUB"/>
    <property type="match status" value="1"/>
</dbReference>
<evidence type="ECO:0000259" key="16">
    <source>
        <dbReference type="PROSITE" id="PS50855"/>
    </source>
</evidence>
<name>A0A1I2XCC9_9HYPH</name>
<evidence type="ECO:0000256" key="2">
    <source>
        <dbReference type="ARBA" id="ARBA00009578"/>
    </source>
</evidence>
<feature type="transmembrane region" description="Helical" evidence="15">
    <location>
        <begin position="32"/>
        <end position="55"/>
    </location>
</feature>
<feature type="transmembrane region" description="Helical" evidence="15">
    <location>
        <begin position="291"/>
        <end position="314"/>
    </location>
</feature>
<dbReference type="InterPro" id="IPR000883">
    <property type="entry name" value="Cyt_C_Oxase_1"/>
</dbReference>
<evidence type="ECO:0000256" key="9">
    <source>
        <dbReference type="ARBA" id="ARBA00022982"/>
    </source>
</evidence>
<evidence type="ECO:0000313" key="17">
    <source>
        <dbReference type="EMBL" id="SFH10669.1"/>
    </source>
</evidence>
<feature type="transmembrane region" description="Helical" evidence="15">
    <location>
        <begin position="468"/>
        <end position="490"/>
    </location>
</feature>
<feature type="domain" description="Cytochrome oxidase subunit I profile" evidence="16">
    <location>
        <begin position="56"/>
        <end position="575"/>
    </location>
</feature>
<dbReference type="GO" id="GO:0020037">
    <property type="term" value="F:heme binding"/>
    <property type="evidence" value="ECO:0007669"/>
    <property type="project" value="InterPro"/>
</dbReference>
<dbReference type="SUPFAM" id="SSF81442">
    <property type="entry name" value="Cytochrome c oxidase subunit I-like"/>
    <property type="match status" value="1"/>
</dbReference>
<evidence type="ECO:0000256" key="8">
    <source>
        <dbReference type="ARBA" id="ARBA00022723"/>
    </source>
</evidence>
<keyword evidence="11" id="KW-0408">Iron</keyword>
<evidence type="ECO:0000256" key="14">
    <source>
        <dbReference type="RuleBase" id="RU000370"/>
    </source>
</evidence>
<dbReference type="STRING" id="582675.SAMN05192565_13618"/>
<keyword evidence="8" id="KW-0479">Metal-binding</keyword>
<sequence length="694" mass="77027">MTEPLWPAVFGRFGWMDLPFVRAWQELSVSEIIGAGAGGLVVVGGLAVVILVTWLGRWRYLWREWFTTLDHKRIGVMYVVIAFVMLSRALVEAVLMRMQQAAAINAPGFVAPDHFAQLFTTHGSIMIFFMAMPFLTGAINYVMPLQIGARDVAFPLLNAVSLWLTAGAAGLMMVSLVIGRFSTGGWTGYPPYTELAFSPDVGPDYWIWAVTLGSLGTTMSGLNFAVTIYKERCPGMTLMRMPMFCWTSLCTSILMIFAMPPLTVATALLALDRYLGFHFFTNDLGGNMMNYANLIWLFGHPEVYILILPAFGVYSEVISTFSSKELYGYTSLVIATMAIAVLSFTVWVHHFFTMGQSANINAVFGIATMAIGLPTGVKIYDWIWTMFRGRVRFSVPMLYSLAFMMTFVLGGLTGIILAFPPLDYLVHNTLFLVAHFHNMLIPGLLYGMLAGYNYWFPKAFGFRLDERWGRISFGCWVVGFYLAFMPLYVLGAGGMTRRSQAVFEPAFRPWLYIAGVGALVLLSALVTLFVQLWVSIRNREANRVPVGDPWNAGGLEWSIPAPPPAYNFAVIPTVRDRDPFYGEKQAGNPYPAPKRYESIAMPANSMTGPALGVLGAVTAFGLVWHMWWLAGLGLAASIATVIARSFARDVERLIPAAEVARIDRRWRKEIQRAKPIGRVVEGTPTNRGLAEVEA</sequence>
<evidence type="ECO:0000256" key="15">
    <source>
        <dbReference type="SAM" id="Phobius"/>
    </source>
</evidence>
<gene>
    <name evidence="17" type="ORF">SAMN05192565_13618</name>
</gene>
<dbReference type="Proteomes" id="UP000199229">
    <property type="component" value="Unassembled WGS sequence"/>
</dbReference>
<accession>A0A1I2XCC9</accession>
<dbReference type="EMBL" id="FOPM01000036">
    <property type="protein sequence ID" value="SFH10669.1"/>
    <property type="molecule type" value="Genomic_DNA"/>
</dbReference>
<feature type="transmembrane region" description="Helical" evidence="15">
    <location>
        <begin position="76"/>
        <end position="95"/>
    </location>
</feature>
<dbReference type="GO" id="GO:0015990">
    <property type="term" value="P:electron transport coupled proton transport"/>
    <property type="evidence" value="ECO:0007669"/>
    <property type="project" value="TreeGrafter"/>
</dbReference>
<evidence type="ECO:0000256" key="13">
    <source>
        <dbReference type="ARBA" id="ARBA00023136"/>
    </source>
</evidence>
<dbReference type="OrthoDB" id="9803294at2"/>
<feature type="transmembrane region" description="Helical" evidence="15">
    <location>
        <begin position="154"/>
        <end position="178"/>
    </location>
</feature>
<organism evidence="17 18">
    <name type="scientific">Methylobacterium gossipiicola</name>
    <dbReference type="NCBI Taxonomy" id="582675"/>
    <lineage>
        <taxon>Bacteria</taxon>
        <taxon>Pseudomonadati</taxon>
        <taxon>Pseudomonadota</taxon>
        <taxon>Alphaproteobacteria</taxon>
        <taxon>Hyphomicrobiales</taxon>
        <taxon>Methylobacteriaceae</taxon>
        <taxon>Methylobacterium</taxon>
    </lineage>
</organism>
<evidence type="ECO:0000256" key="6">
    <source>
        <dbReference type="ARBA" id="ARBA00022660"/>
    </source>
</evidence>
<evidence type="ECO:0000256" key="4">
    <source>
        <dbReference type="ARBA" id="ARBA00022475"/>
    </source>
</evidence>
<reference evidence="18" key="1">
    <citation type="submission" date="2016-10" db="EMBL/GenBank/DDBJ databases">
        <authorList>
            <person name="Varghese N."/>
            <person name="Submissions S."/>
        </authorList>
    </citation>
    <scope>NUCLEOTIDE SEQUENCE [LARGE SCALE GENOMIC DNA]</scope>
    <source>
        <strain evidence="18">Gh-105</strain>
    </source>
</reference>
<evidence type="ECO:0000313" key="18">
    <source>
        <dbReference type="Proteomes" id="UP000199229"/>
    </source>
</evidence>
<keyword evidence="3 14" id="KW-0813">Transport</keyword>
<dbReference type="GO" id="GO:0022904">
    <property type="term" value="P:respiratory electron transport chain"/>
    <property type="evidence" value="ECO:0007669"/>
    <property type="project" value="TreeGrafter"/>
</dbReference>
<keyword evidence="5 14" id="KW-0349">Heme</keyword>
<dbReference type="InterPro" id="IPR023616">
    <property type="entry name" value="Cyt_c_oxase-like_su1_dom"/>
</dbReference>
<dbReference type="PANTHER" id="PTHR10422">
    <property type="entry name" value="CYTOCHROME C OXIDASE SUBUNIT 1"/>
    <property type="match status" value="1"/>
</dbReference>
<feature type="transmembrane region" description="Helical" evidence="15">
    <location>
        <begin position="626"/>
        <end position="647"/>
    </location>
</feature>
<proteinExistence type="inferred from homology"/>
<dbReference type="GO" id="GO:0046872">
    <property type="term" value="F:metal ion binding"/>
    <property type="evidence" value="ECO:0007669"/>
    <property type="project" value="UniProtKB-KW"/>
</dbReference>
<dbReference type="Gene3D" id="1.20.210.10">
    <property type="entry name" value="Cytochrome c oxidase-like, subunit I domain"/>
    <property type="match status" value="1"/>
</dbReference>
<dbReference type="GO" id="GO:0004129">
    <property type="term" value="F:cytochrome-c oxidase activity"/>
    <property type="evidence" value="ECO:0007669"/>
    <property type="project" value="InterPro"/>
</dbReference>
<evidence type="ECO:0000256" key="3">
    <source>
        <dbReference type="ARBA" id="ARBA00022448"/>
    </source>
</evidence>
<evidence type="ECO:0000256" key="1">
    <source>
        <dbReference type="ARBA" id="ARBA00004651"/>
    </source>
</evidence>
<dbReference type="Pfam" id="PF00115">
    <property type="entry name" value="COX1"/>
    <property type="match status" value="1"/>
</dbReference>
<feature type="transmembrane region" description="Helical" evidence="15">
    <location>
        <begin position="358"/>
        <end position="377"/>
    </location>
</feature>
<dbReference type="GO" id="GO:0009060">
    <property type="term" value="P:aerobic respiration"/>
    <property type="evidence" value="ECO:0007669"/>
    <property type="project" value="InterPro"/>
</dbReference>
<dbReference type="RefSeq" id="WP_091975198.1">
    <property type="nucleotide sequence ID" value="NZ_FOPM01000036.1"/>
</dbReference>
<evidence type="ECO:0000256" key="5">
    <source>
        <dbReference type="ARBA" id="ARBA00022617"/>
    </source>
</evidence>
<feature type="transmembrane region" description="Helical" evidence="15">
    <location>
        <begin position="599"/>
        <end position="620"/>
    </location>
</feature>
<feature type="transmembrane region" description="Helical" evidence="15">
    <location>
        <begin position="398"/>
        <end position="419"/>
    </location>
</feature>
<keyword evidence="4" id="KW-1003">Cell membrane</keyword>
<comment type="subcellular location">
    <subcellularLocation>
        <location evidence="1">Cell membrane</location>
        <topology evidence="1">Multi-pass membrane protein</topology>
    </subcellularLocation>
</comment>
<feature type="transmembrane region" description="Helical" evidence="15">
    <location>
        <begin position="249"/>
        <end position="271"/>
    </location>
</feature>
<dbReference type="GO" id="GO:0009486">
    <property type="term" value="F:cytochrome bo3 ubiquinol oxidase activity"/>
    <property type="evidence" value="ECO:0007669"/>
    <property type="project" value="TreeGrafter"/>
</dbReference>
<evidence type="ECO:0000256" key="12">
    <source>
        <dbReference type="ARBA" id="ARBA00023008"/>
    </source>
</evidence>
<keyword evidence="9 14" id="KW-0249">Electron transport</keyword>
<evidence type="ECO:0000256" key="11">
    <source>
        <dbReference type="ARBA" id="ARBA00023004"/>
    </source>
</evidence>
<keyword evidence="7 14" id="KW-0812">Transmembrane</keyword>
<keyword evidence="10 15" id="KW-1133">Transmembrane helix</keyword>
<dbReference type="PRINTS" id="PR01165">
    <property type="entry name" value="CYCOXIDASEI"/>
</dbReference>
<dbReference type="InterPro" id="IPR023615">
    <property type="entry name" value="Cyt_c_Oxase_su1_BS"/>
</dbReference>
<keyword evidence="6 14" id="KW-0679">Respiratory chain</keyword>
<evidence type="ECO:0000256" key="10">
    <source>
        <dbReference type="ARBA" id="ARBA00022989"/>
    </source>
</evidence>
<feature type="transmembrane region" description="Helical" evidence="15">
    <location>
        <begin position="326"/>
        <end position="352"/>
    </location>
</feature>
<feature type="transmembrane region" description="Helical" evidence="15">
    <location>
        <begin position="205"/>
        <end position="229"/>
    </location>
</feature>
<feature type="transmembrane region" description="Helical" evidence="15">
    <location>
        <begin position="115"/>
        <end position="142"/>
    </location>
</feature>
<dbReference type="GO" id="GO:0005886">
    <property type="term" value="C:plasma membrane"/>
    <property type="evidence" value="ECO:0007669"/>
    <property type="project" value="UniProtKB-SubCell"/>
</dbReference>
<keyword evidence="12" id="KW-0186">Copper</keyword>
<feature type="transmembrane region" description="Helical" evidence="15">
    <location>
        <begin position="510"/>
        <end position="534"/>
    </location>
</feature>
<keyword evidence="18" id="KW-1185">Reference proteome</keyword>
<protein>
    <submittedName>
        <fullName evidence="17">Cytochrome o ubiquinol oxidase subunit 1</fullName>
    </submittedName>
</protein>
<dbReference type="InterPro" id="IPR036927">
    <property type="entry name" value="Cyt_c_oxase-like_su1_sf"/>
</dbReference>
<keyword evidence="13 15" id="KW-0472">Membrane</keyword>
<dbReference type="PROSITE" id="PS50855">
    <property type="entry name" value="COX1"/>
    <property type="match status" value="1"/>
</dbReference>
<dbReference type="AlphaFoldDB" id="A0A1I2XCC9"/>
<feature type="transmembrane region" description="Helical" evidence="15">
    <location>
        <begin position="439"/>
        <end position="456"/>
    </location>
</feature>
<dbReference type="PANTHER" id="PTHR10422:SF35">
    <property type="entry name" value="CYTOCHROME BO(3) UBIQUINOL OXIDASE SUBUNIT 1"/>
    <property type="match status" value="1"/>
</dbReference>
<evidence type="ECO:0000256" key="7">
    <source>
        <dbReference type="ARBA" id="ARBA00022692"/>
    </source>
</evidence>